<keyword evidence="1" id="KW-1133">Transmembrane helix</keyword>
<keyword evidence="2" id="KW-0732">Signal</keyword>
<dbReference type="RefSeq" id="WP_141382541.1">
    <property type="nucleotide sequence ID" value="NZ_BJNF01000016.1"/>
</dbReference>
<dbReference type="AlphaFoldDB" id="A0A4Y3WC43"/>
<evidence type="ECO:0000313" key="4">
    <source>
        <dbReference type="Proteomes" id="UP000318825"/>
    </source>
</evidence>
<dbReference type="Proteomes" id="UP000318825">
    <property type="component" value="Unassembled WGS sequence"/>
</dbReference>
<feature type="chain" id="PRO_5021372135" evidence="2">
    <location>
        <begin position="22"/>
        <end position="370"/>
    </location>
</feature>
<evidence type="ECO:0000256" key="1">
    <source>
        <dbReference type="SAM" id="Phobius"/>
    </source>
</evidence>
<feature type="transmembrane region" description="Helical" evidence="1">
    <location>
        <begin position="312"/>
        <end position="337"/>
    </location>
</feature>
<evidence type="ECO:0000256" key="2">
    <source>
        <dbReference type="SAM" id="SignalP"/>
    </source>
</evidence>
<organism evidence="3 4">
    <name type="scientific">Nitrobacter winogradskyi</name>
    <name type="common">Nitrobacter agilis</name>
    <dbReference type="NCBI Taxonomy" id="913"/>
    <lineage>
        <taxon>Bacteria</taxon>
        <taxon>Pseudomonadati</taxon>
        <taxon>Pseudomonadota</taxon>
        <taxon>Alphaproteobacteria</taxon>
        <taxon>Hyphomicrobiales</taxon>
        <taxon>Nitrobacteraceae</taxon>
        <taxon>Nitrobacter</taxon>
    </lineage>
</organism>
<protein>
    <submittedName>
        <fullName evidence="3">Uncharacterized protein</fullName>
    </submittedName>
</protein>
<feature type="signal peptide" evidence="2">
    <location>
        <begin position="1"/>
        <end position="21"/>
    </location>
</feature>
<evidence type="ECO:0000313" key="3">
    <source>
        <dbReference type="EMBL" id="GEC14786.1"/>
    </source>
</evidence>
<accession>A0A4Y3WC43</accession>
<dbReference type="OrthoDB" id="8364552at2"/>
<sequence length="370" mass="38339">MSKRRIGSAMAAAAICAAAFAVLLPRATDAGAVLVAQDDPVRLADLQLESVLRNDPALIGRNIEAALASQDPDLAGSFVDLAEARGISIPGDLTQRVTEAAEEENSTKDVARRFFSGLVTGNAVDGASLSGTLAGDLCVFGDVRDIVREGSHLAKGEDTDRLLLGLAVAGVAVTGATFVTVGGAAPARVGLTLVKDARKAGRLGEGLSRWAGRSAREMVDMRQLKKALAAGSLAQPRQTAVAIKAAVRAEKAGGLVRLAKDVGRISEKTGTRGALDILRIAQGPKDVARAARLAKAKGGQTRAIIKILGRGALLLTAGAFNLTMWVFSAALALLGFLSSIKTATERLTRSSLQRSKARRLRRLSAAPSPA</sequence>
<gene>
    <name evidence="3" type="ORF">NWI01_06780</name>
</gene>
<dbReference type="EMBL" id="BJNF01000016">
    <property type="protein sequence ID" value="GEC14786.1"/>
    <property type="molecule type" value="Genomic_DNA"/>
</dbReference>
<keyword evidence="1" id="KW-0812">Transmembrane</keyword>
<reference evidence="3 4" key="1">
    <citation type="submission" date="2019-06" db="EMBL/GenBank/DDBJ databases">
        <title>Whole genome shotgun sequence of Nitrobacter winogradskyi NBRC 14297.</title>
        <authorList>
            <person name="Hosoyama A."/>
            <person name="Uohara A."/>
            <person name="Ohji S."/>
            <person name="Ichikawa N."/>
        </authorList>
    </citation>
    <scope>NUCLEOTIDE SEQUENCE [LARGE SCALE GENOMIC DNA]</scope>
    <source>
        <strain evidence="3 4">NBRC 14297</strain>
    </source>
</reference>
<comment type="caution">
    <text evidence="3">The sequence shown here is derived from an EMBL/GenBank/DDBJ whole genome shotgun (WGS) entry which is preliminary data.</text>
</comment>
<keyword evidence="1" id="KW-0472">Membrane</keyword>
<proteinExistence type="predicted"/>
<name>A0A4Y3WC43_NITWI</name>